<name>A0A5C3NNY7_9APHY</name>
<evidence type="ECO:0000256" key="1">
    <source>
        <dbReference type="SAM" id="MobiDB-lite"/>
    </source>
</evidence>
<reference evidence="2 3" key="1">
    <citation type="journal article" date="2019" name="Nat. Ecol. Evol.">
        <title>Megaphylogeny resolves global patterns of mushroom evolution.</title>
        <authorList>
            <person name="Varga T."/>
            <person name="Krizsan K."/>
            <person name="Foldi C."/>
            <person name="Dima B."/>
            <person name="Sanchez-Garcia M."/>
            <person name="Sanchez-Ramirez S."/>
            <person name="Szollosi G.J."/>
            <person name="Szarkandi J.G."/>
            <person name="Papp V."/>
            <person name="Albert L."/>
            <person name="Andreopoulos W."/>
            <person name="Angelini C."/>
            <person name="Antonin V."/>
            <person name="Barry K.W."/>
            <person name="Bougher N.L."/>
            <person name="Buchanan P."/>
            <person name="Buyck B."/>
            <person name="Bense V."/>
            <person name="Catcheside P."/>
            <person name="Chovatia M."/>
            <person name="Cooper J."/>
            <person name="Damon W."/>
            <person name="Desjardin D."/>
            <person name="Finy P."/>
            <person name="Geml J."/>
            <person name="Haridas S."/>
            <person name="Hughes K."/>
            <person name="Justo A."/>
            <person name="Karasinski D."/>
            <person name="Kautmanova I."/>
            <person name="Kiss B."/>
            <person name="Kocsube S."/>
            <person name="Kotiranta H."/>
            <person name="LaButti K.M."/>
            <person name="Lechner B.E."/>
            <person name="Liimatainen K."/>
            <person name="Lipzen A."/>
            <person name="Lukacs Z."/>
            <person name="Mihaltcheva S."/>
            <person name="Morgado L.N."/>
            <person name="Niskanen T."/>
            <person name="Noordeloos M.E."/>
            <person name="Ohm R.A."/>
            <person name="Ortiz-Santana B."/>
            <person name="Ovrebo C."/>
            <person name="Racz N."/>
            <person name="Riley R."/>
            <person name="Savchenko A."/>
            <person name="Shiryaev A."/>
            <person name="Soop K."/>
            <person name="Spirin V."/>
            <person name="Szebenyi C."/>
            <person name="Tomsovsky M."/>
            <person name="Tulloss R.E."/>
            <person name="Uehling J."/>
            <person name="Grigoriev I.V."/>
            <person name="Vagvolgyi C."/>
            <person name="Papp T."/>
            <person name="Martin F.M."/>
            <person name="Miettinen O."/>
            <person name="Hibbett D.S."/>
            <person name="Nagy L.G."/>
        </authorList>
    </citation>
    <scope>NUCLEOTIDE SEQUENCE [LARGE SCALE GENOMIC DNA]</scope>
    <source>
        <strain evidence="2 3">HHB13444</strain>
    </source>
</reference>
<feature type="region of interest" description="Disordered" evidence="1">
    <location>
        <begin position="338"/>
        <end position="365"/>
    </location>
</feature>
<accession>A0A5C3NNY7</accession>
<dbReference type="Proteomes" id="UP000308197">
    <property type="component" value="Unassembled WGS sequence"/>
</dbReference>
<dbReference type="InParanoid" id="A0A5C3NNY7"/>
<proteinExistence type="predicted"/>
<evidence type="ECO:0000313" key="2">
    <source>
        <dbReference type="EMBL" id="TFK78389.1"/>
    </source>
</evidence>
<sequence>MLQGSSGTQEAKEWANAGDLKSEFISIVNGGISSSGLISTRSAYKEAPVEGIGLLGLPMSNDDAAALQSVLVEERAGASRESEFPSLMFPDHHTRSSTEFFFQNKAWIDFLAHVSRGLCVQLGIDYEATPPHLGPKSIALGTLGSWSAIANRKHHAPPRSLLLARVLLVLPSSFTGGALKITYDDYTDTYALDANASDVVALAWRPEATAMAEPIVTGVCLTLCCDLILPDAPEASRQRLLPPLQLDVVARLRNLFHMWGACRRSKVPSKLVCGLQGNYSITTVKKAALKGPDLRLVALVDVVAQEYGLRTGLAVLNTTKLDLGPMIHPLSVDPEAVDLHDAPSPPYARGSESNSETDSDSDVNSFPRKLKEYLKELEKPSLPQISQLVGLDGTPIQDALDCTGHTEAVPRQLERALTSSYPWKGFDASSWQRQLVLVIWPRWAEYDRVHGQQAVSEACTQLQSSTSERPTEAEENLLDVIFGRASSSHSAEVVAAVCPATIAWGRPDLWVRAMTACDAQRSVETLDVENVRHAIERFGFTDVKSSVESVVQREPSDVTVFRFLHGLERWMATQAQSQNCQLPASFDNWVQVQRSKRYQTVKSRLDTLVNRPDEANPVMVSLIVHAAIEGGNTDLIFLETRQPSASPL</sequence>
<dbReference type="EMBL" id="ML212571">
    <property type="protein sequence ID" value="TFK78389.1"/>
    <property type="molecule type" value="Genomic_DNA"/>
</dbReference>
<protein>
    <submittedName>
        <fullName evidence="2">Uncharacterized protein</fullName>
    </submittedName>
</protein>
<evidence type="ECO:0000313" key="3">
    <source>
        <dbReference type="Proteomes" id="UP000308197"/>
    </source>
</evidence>
<dbReference type="AlphaFoldDB" id="A0A5C3NNY7"/>
<gene>
    <name evidence="2" type="ORF">K466DRAFT_607035</name>
</gene>
<organism evidence="2 3">
    <name type="scientific">Polyporus arcularius HHB13444</name>
    <dbReference type="NCBI Taxonomy" id="1314778"/>
    <lineage>
        <taxon>Eukaryota</taxon>
        <taxon>Fungi</taxon>
        <taxon>Dikarya</taxon>
        <taxon>Basidiomycota</taxon>
        <taxon>Agaricomycotina</taxon>
        <taxon>Agaricomycetes</taxon>
        <taxon>Polyporales</taxon>
        <taxon>Polyporaceae</taxon>
        <taxon>Polyporus</taxon>
    </lineage>
</organism>
<keyword evidence="3" id="KW-1185">Reference proteome</keyword>